<dbReference type="InterPro" id="IPR055726">
    <property type="entry name" value="DUF7302"/>
</dbReference>
<evidence type="ECO:0000313" key="2">
    <source>
        <dbReference type="EMBL" id="AHH22100.1"/>
    </source>
</evidence>
<accession>W5TRT8</accession>
<feature type="compositionally biased region" description="Basic and acidic residues" evidence="1">
    <location>
        <begin position="55"/>
        <end position="70"/>
    </location>
</feature>
<dbReference type="PATRIC" id="fig|1415166.3.peg.7535"/>
<feature type="region of interest" description="Disordered" evidence="1">
    <location>
        <begin position="55"/>
        <end position="81"/>
    </location>
</feature>
<dbReference type="STRING" id="1415166.NONO_c73440"/>
<proteinExistence type="predicted"/>
<dbReference type="KEGG" id="nno:NONO_c73440"/>
<protein>
    <submittedName>
        <fullName evidence="2">Uncharacterized protein</fullName>
    </submittedName>
</protein>
<evidence type="ECO:0000313" key="3">
    <source>
        <dbReference type="Proteomes" id="UP000019150"/>
    </source>
</evidence>
<sequence length="81" mass="8161">MMRLRNAATGVVVSCSEETAARLGHSWIPVDGDAIKRPAGKSAAARKRAAAKAAADKAATDKAAADKAAADKAATQPTDGE</sequence>
<organism evidence="2 3">
    <name type="scientific">Nocardia nova SH22a</name>
    <dbReference type="NCBI Taxonomy" id="1415166"/>
    <lineage>
        <taxon>Bacteria</taxon>
        <taxon>Bacillati</taxon>
        <taxon>Actinomycetota</taxon>
        <taxon>Actinomycetes</taxon>
        <taxon>Mycobacteriales</taxon>
        <taxon>Nocardiaceae</taxon>
        <taxon>Nocardia</taxon>
    </lineage>
</organism>
<evidence type="ECO:0000256" key="1">
    <source>
        <dbReference type="SAM" id="MobiDB-lite"/>
    </source>
</evidence>
<dbReference type="AlphaFoldDB" id="W5TRT8"/>
<gene>
    <name evidence="2" type="ORF">NONO_c73440</name>
</gene>
<keyword evidence="3" id="KW-1185">Reference proteome</keyword>
<dbReference type="Proteomes" id="UP000019150">
    <property type="component" value="Chromosome"/>
</dbReference>
<dbReference type="EMBL" id="CP006850">
    <property type="protein sequence ID" value="AHH22100.1"/>
    <property type="molecule type" value="Genomic_DNA"/>
</dbReference>
<dbReference type="HOGENOM" id="CLU_2570391_0_0_11"/>
<name>W5TRT8_9NOCA</name>
<dbReference type="Pfam" id="PF23976">
    <property type="entry name" value="DUF7302"/>
    <property type="match status" value="1"/>
</dbReference>
<dbReference type="RefSeq" id="WP_025353374.1">
    <property type="nucleotide sequence ID" value="NZ_CP006850.1"/>
</dbReference>
<reference evidence="2 3" key="1">
    <citation type="journal article" date="2014" name="Appl. Environ. Microbiol.">
        <title>Insights into the Microbial Degradation of Rubber and Gutta-Percha by Analysis of the Complete Genome of Nocardia nova SH22a.</title>
        <authorList>
            <person name="Luo Q."/>
            <person name="Hiessl S."/>
            <person name="Poehlein A."/>
            <person name="Daniel R."/>
            <person name="Steinbuchel A."/>
        </authorList>
    </citation>
    <scope>NUCLEOTIDE SEQUENCE [LARGE SCALE GENOMIC DNA]</scope>
    <source>
        <strain evidence="2">SH22a</strain>
    </source>
</reference>